<dbReference type="CDD" id="cd18493">
    <property type="entry name" value="BACK_BTBD17"/>
    <property type="match status" value="1"/>
</dbReference>
<evidence type="ECO:0000313" key="2">
    <source>
        <dbReference type="Proteomes" id="UP000694865"/>
    </source>
</evidence>
<evidence type="ECO:0000313" key="3">
    <source>
        <dbReference type="RefSeq" id="XP_006818983.1"/>
    </source>
</evidence>
<dbReference type="SMART" id="SM00225">
    <property type="entry name" value="BTB"/>
    <property type="match status" value="1"/>
</dbReference>
<dbReference type="PANTHER" id="PTHR24410">
    <property type="entry name" value="HL07962P-RELATED"/>
    <property type="match status" value="1"/>
</dbReference>
<dbReference type="Gene3D" id="1.25.40.420">
    <property type="match status" value="1"/>
</dbReference>
<proteinExistence type="predicted"/>
<evidence type="ECO:0000259" key="1">
    <source>
        <dbReference type="PROSITE" id="PS50097"/>
    </source>
</evidence>
<dbReference type="Gene3D" id="3.30.710.10">
    <property type="entry name" value="Potassium Channel Kv1.1, Chain A"/>
    <property type="match status" value="1"/>
</dbReference>
<dbReference type="InterPro" id="IPR011333">
    <property type="entry name" value="SKP1/BTB/POZ_sf"/>
</dbReference>
<keyword evidence="2" id="KW-1185">Reference proteome</keyword>
<dbReference type="InterPro" id="IPR011705">
    <property type="entry name" value="BACK"/>
</dbReference>
<dbReference type="InterPro" id="IPR000210">
    <property type="entry name" value="BTB/POZ_dom"/>
</dbReference>
<dbReference type="Pfam" id="PF00651">
    <property type="entry name" value="BTB"/>
    <property type="match status" value="1"/>
</dbReference>
<dbReference type="RefSeq" id="XP_006818983.1">
    <property type="nucleotide sequence ID" value="XM_006818920.1"/>
</dbReference>
<dbReference type="Proteomes" id="UP000694865">
    <property type="component" value="Unplaced"/>
</dbReference>
<gene>
    <name evidence="3" type="primary">LOC102800776</name>
</gene>
<dbReference type="InterPro" id="IPR051481">
    <property type="entry name" value="BTB-POZ/Galectin-3-binding"/>
</dbReference>
<dbReference type="PROSITE" id="PS50097">
    <property type="entry name" value="BTB"/>
    <property type="match status" value="1"/>
</dbReference>
<feature type="domain" description="BTB" evidence="1">
    <location>
        <begin position="44"/>
        <end position="114"/>
    </location>
</feature>
<sequence>MATNEVPVDMEALASADIEHSERIGSAEVHVSSLVTEYNNPKLSDVVLKIAHKSFYAHKLLLAHFSDVLCTMLTESRWNDSNSTEIILEETPECAAVFHSFLEFMYCGQIDISVSTALPLLVLADKYNVVNLKELCENFMMSQVTSRGSVRGALQWWGHADSYNLNNLGQACLELILTDLDEALLTEEWLALSTDQLCHILAQSDAWVINEFTLCKGVEQWLIISTHRINAADTINRVLSLLRFCQMTPAQLYTIEQSDFCKTSHAAFSSHLFYAYWYLAMGGDGNPVTDFEKSVPRYYEMPNEKLRVSINWNKIGATQQGMPQFSVNTREYNARTGQTWHLGISKQNISINNDKRHNLFLKFSNLKQYVGMSYSAAISLHDVSSGYMLARLSGRGNIGDTSQHVFYIGGRDPNTDALLDKEFTSLRQVTDPQHLLRDCRQVYNQNRTRLPGI</sequence>
<dbReference type="PANTHER" id="PTHR24410:SF41">
    <property type="entry name" value="HL07962P"/>
    <property type="match status" value="1"/>
</dbReference>
<dbReference type="Pfam" id="PF07707">
    <property type="entry name" value="BACK"/>
    <property type="match status" value="1"/>
</dbReference>
<dbReference type="SMART" id="SM00875">
    <property type="entry name" value="BACK"/>
    <property type="match status" value="1"/>
</dbReference>
<reference evidence="3" key="1">
    <citation type="submission" date="2025-08" db="UniProtKB">
        <authorList>
            <consortium name="RefSeq"/>
        </authorList>
    </citation>
    <scope>IDENTIFICATION</scope>
    <source>
        <tissue evidence="3">Testes</tissue>
    </source>
</reference>
<organism evidence="2 3">
    <name type="scientific">Saccoglossus kowalevskii</name>
    <name type="common">Acorn worm</name>
    <dbReference type="NCBI Taxonomy" id="10224"/>
    <lineage>
        <taxon>Eukaryota</taxon>
        <taxon>Metazoa</taxon>
        <taxon>Hemichordata</taxon>
        <taxon>Enteropneusta</taxon>
        <taxon>Harrimaniidae</taxon>
        <taxon>Saccoglossus</taxon>
    </lineage>
</organism>
<name>A0ABM0MG42_SACKO</name>
<dbReference type="GeneID" id="102800776"/>
<accession>A0ABM0MG42</accession>
<dbReference type="SUPFAM" id="SSF54695">
    <property type="entry name" value="POZ domain"/>
    <property type="match status" value="1"/>
</dbReference>
<protein>
    <submittedName>
        <fullName evidence="3">BTB/POZ domain-containing protein 17-like</fullName>
    </submittedName>
</protein>